<dbReference type="EMBL" id="DF973563">
    <property type="protein sequence ID" value="GAU34677.1"/>
    <property type="molecule type" value="Genomic_DNA"/>
</dbReference>
<proteinExistence type="predicted"/>
<keyword evidence="2" id="KW-1185">Reference proteome</keyword>
<sequence length="74" mass="8311">MSDDATPIRTSASMPPMTELTYLPFEYNSYTNGGDMTNVMASAMAQQSTTTQQVVVQVQCEALRDQRERKVFLQ</sequence>
<accession>A0A2Z6NX95</accession>
<evidence type="ECO:0000313" key="2">
    <source>
        <dbReference type="Proteomes" id="UP000242715"/>
    </source>
</evidence>
<gene>
    <name evidence="1" type="ORF">TSUD_67270</name>
</gene>
<dbReference type="Proteomes" id="UP000242715">
    <property type="component" value="Unassembled WGS sequence"/>
</dbReference>
<reference evidence="2" key="1">
    <citation type="journal article" date="2017" name="Front. Plant Sci.">
        <title>Climate Clever Clovers: New Paradigm to Reduce the Environmental Footprint of Ruminants by Breeding Low Methanogenic Forages Utilizing Haplotype Variation.</title>
        <authorList>
            <person name="Kaur P."/>
            <person name="Appels R."/>
            <person name="Bayer P.E."/>
            <person name="Keeble-Gagnere G."/>
            <person name="Wang J."/>
            <person name="Hirakawa H."/>
            <person name="Shirasawa K."/>
            <person name="Vercoe P."/>
            <person name="Stefanova K."/>
            <person name="Durmic Z."/>
            <person name="Nichols P."/>
            <person name="Revell C."/>
            <person name="Isobe S.N."/>
            <person name="Edwards D."/>
            <person name="Erskine W."/>
        </authorList>
    </citation>
    <scope>NUCLEOTIDE SEQUENCE [LARGE SCALE GENOMIC DNA]</scope>
    <source>
        <strain evidence="2">cv. Daliak</strain>
    </source>
</reference>
<organism evidence="1 2">
    <name type="scientific">Trifolium subterraneum</name>
    <name type="common">Subterranean clover</name>
    <dbReference type="NCBI Taxonomy" id="3900"/>
    <lineage>
        <taxon>Eukaryota</taxon>
        <taxon>Viridiplantae</taxon>
        <taxon>Streptophyta</taxon>
        <taxon>Embryophyta</taxon>
        <taxon>Tracheophyta</taxon>
        <taxon>Spermatophyta</taxon>
        <taxon>Magnoliopsida</taxon>
        <taxon>eudicotyledons</taxon>
        <taxon>Gunneridae</taxon>
        <taxon>Pentapetalae</taxon>
        <taxon>rosids</taxon>
        <taxon>fabids</taxon>
        <taxon>Fabales</taxon>
        <taxon>Fabaceae</taxon>
        <taxon>Papilionoideae</taxon>
        <taxon>50 kb inversion clade</taxon>
        <taxon>NPAAA clade</taxon>
        <taxon>Hologalegina</taxon>
        <taxon>IRL clade</taxon>
        <taxon>Trifolieae</taxon>
        <taxon>Trifolium</taxon>
    </lineage>
</organism>
<evidence type="ECO:0000313" key="1">
    <source>
        <dbReference type="EMBL" id="GAU34677.1"/>
    </source>
</evidence>
<dbReference type="AlphaFoldDB" id="A0A2Z6NX95"/>
<protein>
    <submittedName>
        <fullName evidence="1">Uncharacterized protein</fullName>
    </submittedName>
</protein>
<name>A0A2Z6NX95_TRISU</name>